<gene>
    <name evidence="3" type="ORF">TELCIR_13463</name>
</gene>
<dbReference type="GO" id="GO:0016567">
    <property type="term" value="P:protein ubiquitination"/>
    <property type="evidence" value="ECO:0007669"/>
    <property type="project" value="UniProtKB-UniPathway"/>
</dbReference>
<reference evidence="3 4" key="1">
    <citation type="submission" date="2015-09" db="EMBL/GenBank/DDBJ databases">
        <title>Draft genome of the parasitic nematode Teladorsagia circumcincta isolate WARC Sus (inbred).</title>
        <authorList>
            <person name="Mitreva M."/>
        </authorList>
    </citation>
    <scope>NUCLEOTIDE SEQUENCE [LARGE SCALE GENOMIC DNA]</scope>
    <source>
        <strain evidence="3 4">S</strain>
    </source>
</reference>
<dbReference type="Gene3D" id="2.120.10.80">
    <property type="entry name" value="Kelch-type beta propeller"/>
    <property type="match status" value="1"/>
</dbReference>
<evidence type="ECO:0000313" key="3">
    <source>
        <dbReference type="EMBL" id="PIO64892.1"/>
    </source>
</evidence>
<organism evidence="3 4">
    <name type="scientific">Teladorsagia circumcincta</name>
    <name type="common">Brown stomach worm</name>
    <name type="synonym">Ostertagia circumcincta</name>
    <dbReference type="NCBI Taxonomy" id="45464"/>
    <lineage>
        <taxon>Eukaryota</taxon>
        <taxon>Metazoa</taxon>
        <taxon>Ecdysozoa</taxon>
        <taxon>Nematoda</taxon>
        <taxon>Chromadorea</taxon>
        <taxon>Rhabditida</taxon>
        <taxon>Rhabditina</taxon>
        <taxon>Rhabditomorpha</taxon>
        <taxon>Strongyloidea</taxon>
        <taxon>Trichostrongylidae</taxon>
        <taxon>Teladorsagia</taxon>
    </lineage>
</organism>
<proteinExistence type="predicted"/>
<dbReference type="OrthoDB" id="5857284at2759"/>
<keyword evidence="2" id="KW-0677">Repeat</keyword>
<protein>
    <submittedName>
        <fullName evidence="3">Kelch repeat protein</fullName>
    </submittedName>
</protein>
<dbReference type="PRINTS" id="PR00501">
    <property type="entry name" value="KELCHREPEAT"/>
</dbReference>
<evidence type="ECO:0000313" key="4">
    <source>
        <dbReference type="Proteomes" id="UP000230423"/>
    </source>
</evidence>
<evidence type="ECO:0000256" key="2">
    <source>
        <dbReference type="ARBA" id="ARBA00022737"/>
    </source>
</evidence>
<evidence type="ECO:0000256" key="1">
    <source>
        <dbReference type="ARBA" id="ARBA00022441"/>
    </source>
</evidence>
<dbReference type="Proteomes" id="UP000230423">
    <property type="component" value="Unassembled WGS sequence"/>
</dbReference>
<dbReference type="Pfam" id="PF01344">
    <property type="entry name" value="Kelch_1"/>
    <property type="match status" value="2"/>
</dbReference>
<accession>A0A2G9U5B0</accession>
<dbReference type="InterPro" id="IPR006652">
    <property type="entry name" value="Kelch_1"/>
</dbReference>
<dbReference type="InterPro" id="IPR015915">
    <property type="entry name" value="Kelch-typ_b-propeller"/>
</dbReference>
<keyword evidence="4" id="KW-1185">Reference proteome</keyword>
<dbReference type="AlphaFoldDB" id="A0A2G9U5B0"/>
<dbReference type="SUPFAM" id="SSF117281">
    <property type="entry name" value="Kelch motif"/>
    <property type="match status" value="1"/>
</dbReference>
<keyword evidence="1" id="KW-0880">Kelch repeat</keyword>
<name>A0A2G9U5B0_TELCI</name>
<dbReference type="SMART" id="SM00612">
    <property type="entry name" value="Kelch"/>
    <property type="match status" value="2"/>
</dbReference>
<sequence>MSTKRKYLGTAVIDDCLYAVGGRDDSNCPLSSVEKYDARTNKWTTVAAMNSTRSGVALAAVEKKQLYAVGGFDGTAYLETVEVFDPEENQWKHHSRMNNRRHEAGVGVIYIHD</sequence>
<dbReference type="UniPathway" id="UPA00143"/>
<dbReference type="PANTHER" id="PTHR46344">
    <property type="entry name" value="OS02G0202900 PROTEIN"/>
    <property type="match status" value="1"/>
</dbReference>
<dbReference type="EMBL" id="KZ349482">
    <property type="protein sequence ID" value="PIO64892.1"/>
    <property type="molecule type" value="Genomic_DNA"/>
</dbReference>
<dbReference type="PANTHER" id="PTHR46344:SF27">
    <property type="entry name" value="KELCH REPEAT SUPERFAMILY PROTEIN"/>
    <property type="match status" value="1"/>
</dbReference>